<gene>
    <name evidence="1" type="ORF">BDM02DRAFT_3124907</name>
</gene>
<sequence>MPKDVQRDVPVLPTWRSAQTYVAVYLPWNVNGTYDAILQQRSRITNYYMATLKNTTHGSGAYLNESDPFNPDWRHTFYGCDYDKFLVIKDGYDPDKLLYGSTAVGGGRWKEDAEGRLCPVD</sequence>
<protein>
    <submittedName>
        <fullName evidence="1">Uncharacterized protein</fullName>
    </submittedName>
</protein>
<evidence type="ECO:0000313" key="1">
    <source>
        <dbReference type="EMBL" id="KAF9642034.1"/>
    </source>
</evidence>
<name>A0ACB6YXU2_THEGA</name>
<comment type="caution">
    <text evidence="1">The sequence shown here is derived from an EMBL/GenBank/DDBJ whole genome shotgun (WGS) entry which is preliminary data.</text>
</comment>
<reference evidence="1" key="2">
    <citation type="journal article" date="2020" name="Nat. Commun.">
        <title>Large-scale genome sequencing of mycorrhizal fungi provides insights into the early evolution of symbiotic traits.</title>
        <authorList>
            <person name="Miyauchi S."/>
            <person name="Kiss E."/>
            <person name="Kuo A."/>
            <person name="Drula E."/>
            <person name="Kohler A."/>
            <person name="Sanchez-Garcia M."/>
            <person name="Morin E."/>
            <person name="Andreopoulos B."/>
            <person name="Barry K.W."/>
            <person name="Bonito G."/>
            <person name="Buee M."/>
            <person name="Carver A."/>
            <person name="Chen C."/>
            <person name="Cichocki N."/>
            <person name="Clum A."/>
            <person name="Culley D."/>
            <person name="Crous P.W."/>
            <person name="Fauchery L."/>
            <person name="Girlanda M."/>
            <person name="Hayes R.D."/>
            <person name="Keri Z."/>
            <person name="LaButti K."/>
            <person name="Lipzen A."/>
            <person name="Lombard V."/>
            <person name="Magnuson J."/>
            <person name="Maillard F."/>
            <person name="Murat C."/>
            <person name="Nolan M."/>
            <person name="Ohm R.A."/>
            <person name="Pangilinan J."/>
            <person name="Pereira M.F."/>
            <person name="Perotto S."/>
            <person name="Peter M."/>
            <person name="Pfister S."/>
            <person name="Riley R."/>
            <person name="Sitrit Y."/>
            <person name="Stielow J.B."/>
            <person name="Szollosi G."/>
            <person name="Zifcakova L."/>
            <person name="Stursova M."/>
            <person name="Spatafora J.W."/>
            <person name="Tedersoo L."/>
            <person name="Vaario L.M."/>
            <person name="Yamada A."/>
            <person name="Yan M."/>
            <person name="Wang P."/>
            <person name="Xu J."/>
            <person name="Bruns T."/>
            <person name="Baldrian P."/>
            <person name="Vilgalys R."/>
            <person name="Dunand C."/>
            <person name="Henrissat B."/>
            <person name="Grigoriev I.V."/>
            <person name="Hibbett D."/>
            <person name="Nagy L.G."/>
            <person name="Martin F.M."/>
        </authorList>
    </citation>
    <scope>NUCLEOTIDE SEQUENCE</scope>
    <source>
        <strain evidence="1">P2</strain>
    </source>
</reference>
<accession>A0ACB6YXU2</accession>
<dbReference type="Proteomes" id="UP000886501">
    <property type="component" value="Unassembled WGS sequence"/>
</dbReference>
<evidence type="ECO:0000313" key="2">
    <source>
        <dbReference type="Proteomes" id="UP000886501"/>
    </source>
</evidence>
<proteinExistence type="predicted"/>
<reference evidence="1" key="1">
    <citation type="submission" date="2019-10" db="EMBL/GenBank/DDBJ databases">
        <authorList>
            <consortium name="DOE Joint Genome Institute"/>
            <person name="Kuo A."/>
            <person name="Miyauchi S."/>
            <person name="Kiss E."/>
            <person name="Drula E."/>
            <person name="Kohler A."/>
            <person name="Sanchez-Garcia M."/>
            <person name="Andreopoulos B."/>
            <person name="Barry K.W."/>
            <person name="Bonito G."/>
            <person name="Buee M."/>
            <person name="Carver A."/>
            <person name="Chen C."/>
            <person name="Cichocki N."/>
            <person name="Clum A."/>
            <person name="Culley D."/>
            <person name="Crous P.W."/>
            <person name="Fauchery L."/>
            <person name="Girlanda M."/>
            <person name="Hayes R."/>
            <person name="Keri Z."/>
            <person name="Labutti K."/>
            <person name="Lipzen A."/>
            <person name="Lombard V."/>
            <person name="Magnuson J."/>
            <person name="Maillard F."/>
            <person name="Morin E."/>
            <person name="Murat C."/>
            <person name="Nolan M."/>
            <person name="Ohm R."/>
            <person name="Pangilinan J."/>
            <person name="Pereira M."/>
            <person name="Perotto S."/>
            <person name="Peter M."/>
            <person name="Riley R."/>
            <person name="Sitrit Y."/>
            <person name="Stielow B."/>
            <person name="Szollosi G."/>
            <person name="Zifcakova L."/>
            <person name="Stursova M."/>
            <person name="Spatafora J.W."/>
            <person name="Tedersoo L."/>
            <person name="Vaario L.-M."/>
            <person name="Yamada A."/>
            <person name="Yan M."/>
            <person name="Wang P."/>
            <person name="Xu J."/>
            <person name="Bruns T."/>
            <person name="Baldrian P."/>
            <person name="Vilgalys R."/>
            <person name="Henrissat B."/>
            <person name="Grigoriev I.V."/>
            <person name="Hibbett D."/>
            <person name="Nagy L.G."/>
            <person name="Martin F.M."/>
        </authorList>
    </citation>
    <scope>NUCLEOTIDE SEQUENCE</scope>
    <source>
        <strain evidence="1">P2</strain>
    </source>
</reference>
<organism evidence="1 2">
    <name type="scientific">Thelephora ganbajun</name>
    <name type="common">Ganba fungus</name>
    <dbReference type="NCBI Taxonomy" id="370292"/>
    <lineage>
        <taxon>Eukaryota</taxon>
        <taxon>Fungi</taxon>
        <taxon>Dikarya</taxon>
        <taxon>Basidiomycota</taxon>
        <taxon>Agaricomycotina</taxon>
        <taxon>Agaricomycetes</taxon>
        <taxon>Thelephorales</taxon>
        <taxon>Thelephoraceae</taxon>
        <taxon>Thelephora</taxon>
    </lineage>
</organism>
<keyword evidence="2" id="KW-1185">Reference proteome</keyword>
<dbReference type="EMBL" id="MU118755">
    <property type="protein sequence ID" value="KAF9642034.1"/>
    <property type="molecule type" value="Genomic_DNA"/>
</dbReference>